<feature type="compositionally biased region" description="Polar residues" evidence="1">
    <location>
        <begin position="208"/>
        <end position="231"/>
    </location>
</feature>
<gene>
    <name evidence="4" type="primary">AVEN_69782_1</name>
    <name evidence="4" type="ORF">TNCT_231961</name>
</gene>
<feature type="chain" id="PRO_5036453920" evidence="3">
    <location>
        <begin position="18"/>
        <end position="468"/>
    </location>
</feature>
<name>A0A8X6LQB5_TRICU</name>
<dbReference type="PROSITE" id="PS51257">
    <property type="entry name" value="PROKAR_LIPOPROTEIN"/>
    <property type="match status" value="1"/>
</dbReference>
<feature type="transmembrane region" description="Helical" evidence="2">
    <location>
        <begin position="336"/>
        <end position="355"/>
    </location>
</feature>
<keyword evidence="2" id="KW-0812">Transmembrane</keyword>
<sequence length="468" mass="52249">MTLRSFLCLFLVLSCYALDLFSFKGRRANVATRLKVGKYVSKNVLKPDAVTTGDVIYRNETVEVERKDNSTAFLVVNQTLNHNLISEVNLNGILSQKESPVVKYPAANASAIQTAAPYETEVILNEVLNQRATSVETEAISNENFGQNETRIELNQSLNQKETGIELNKTVGQKETGIELNKTVGQKETGIELNESVGQSKTRIKQNETLHQNTSSQEATKAPLETSNQNKTNEEPEKLSRKPRGRSSRYLSPGQEFLLSVADLEDVRGSNLKKLPYLMNFLQMNRQITRRKGGNTEHLDWPQEMLDLMRAAGGFDKSDEKPTSFLSNFSSDPMNLILPVVIPVSILLAAVLPLLSHQFTTGLYMPMVSTTATGDKRGRNLEDKNSTDLFVPLLESLVSLGAETFDDVTEESYDETKARFLKQAYEMVTSFVNEKWKGLSNKFLRSNGSCKDKNNCTVSRTGSDDSLY</sequence>
<keyword evidence="2" id="KW-1133">Transmembrane helix</keyword>
<accession>A0A8X6LQB5</accession>
<evidence type="ECO:0000256" key="3">
    <source>
        <dbReference type="SAM" id="SignalP"/>
    </source>
</evidence>
<comment type="caution">
    <text evidence="4">The sequence shown here is derived from an EMBL/GenBank/DDBJ whole genome shotgun (WGS) entry which is preliminary data.</text>
</comment>
<dbReference type="Proteomes" id="UP000887116">
    <property type="component" value="Unassembled WGS sequence"/>
</dbReference>
<feature type="region of interest" description="Disordered" evidence="1">
    <location>
        <begin position="208"/>
        <end position="250"/>
    </location>
</feature>
<evidence type="ECO:0000256" key="2">
    <source>
        <dbReference type="SAM" id="Phobius"/>
    </source>
</evidence>
<organism evidence="4 5">
    <name type="scientific">Trichonephila clavata</name>
    <name type="common">Joro spider</name>
    <name type="synonym">Nephila clavata</name>
    <dbReference type="NCBI Taxonomy" id="2740835"/>
    <lineage>
        <taxon>Eukaryota</taxon>
        <taxon>Metazoa</taxon>
        <taxon>Ecdysozoa</taxon>
        <taxon>Arthropoda</taxon>
        <taxon>Chelicerata</taxon>
        <taxon>Arachnida</taxon>
        <taxon>Araneae</taxon>
        <taxon>Araneomorphae</taxon>
        <taxon>Entelegynae</taxon>
        <taxon>Araneoidea</taxon>
        <taxon>Nephilidae</taxon>
        <taxon>Trichonephila</taxon>
    </lineage>
</organism>
<evidence type="ECO:0000256" key="1">
    <source>
        <dbReference type="SAM" id="MobiDB-lite"/>
    </source>
</evidence>
<reference evidence="4" key="1">
    <citation type="submission" date="2020-07" db="EMBL/GenBank/DDBJ databases">
        <title>Multicomponent nature underlies the extraordinary mechanical properties of spider dragline silk.</title>
        <authorList>
            <person name="Kono N."/>
            <person name="Nakamura H."/>
            <person name="Mori M."/>
            <person name="Yoshida Y."/>
            <person name="Ohtoshi R."/>
            <person name="Malay A.D."/>
            <person name="Moran D.A.P."/>
            <person name="Tomita M."/>
            <person name="Numata K."/>
            <person name="Arakawa K."/>
        </authorList>
    </citation>
    <scope>NUCLEOTIDE SEQUENCE</scope>
</reference>
<dbReference type="OrthoDB" id="6435426at2759"/>
<protein>
    <submittedName>
        <fullName evidence="4">Uncharacterized protein</fullName>
    </submittedName>
</protein>
<feature type="signal peptide" evidence="3">
    <location>
        <begin position="1"/>
        <end position="17"/>
    </location>
</feature>
<proteinExistence type="predicted"/>
<dbReference type="AlphaFoldDB" id="A0A8X6LQB5"/>
<evidence type="ECO:0000313" key="4">
    <source>
        <dbReference type="EMBL" id="GFR15954.1"/>
    </source>
</evidence>
<keyword evidence="5" id="KW-1185">Reference proteome</keyword>
<keyword evidence="3" id="KW-0732">Signal</keyword>
<evidence type="ECO:0000313" key="5">
    <source>
        <dbReference type="Proteomes" id="UP000887116"/>
    </source>
</evidence>
<dbReference type="EMBL" id="BMAO01007437">
    <property type="protein sequence ID" value="GFR15954.1"/>
    <property type="molecule type" value="Genomic_DNA"/>
</dbReference>
<keyword evidence="2" id="KW-0472">Membrane</keyword>